<dbReference type="InterPro" id="IPR012337">
    <property type="entry name" value="RNaseH-like_sf"/>
</dbReference>
<dbReference type="InParanoid" id="A0A409Y7Y9"/>
<feature type="domain" description="Gfd2/YDR514C-like C-terminal" evidence="2">
    <location>
        <begin position="166"/>
        <end position="351"/>
    </location>
</feature>
<comment type="caution">
    <text evidence="3">The sequence shown here is derived from an EMBL/GenBank/DDBJ whole genome shotgun (WGS) entry which is preliminary data.</text>
</comment>
<accession>A0A409Y7Y9</accession>
<feature type="region of interest" description="Disordered" evidence="1">
    <location>
        <begin position="357"/>
        <end position="387"/>
    </location>
</feature>
<dbReference type="EMBL" id="NHTK01001370">
    <property type="protein sequence ID" value="PPQ99064.1"/>
    <property type="molecule type" value="Genomic_DNA"/>
</dbReference>
<dbReference type="InterPro" id="IPR048519">
    <property type="entry name" value="Gfd2/YDR514C-like_C"/>
</dbReference>
<gene>
    <name evidence="3" type="ORF">CVT24_003624</name>
</gene>
<dbReference type="PANTHER" id="PTHR28083:SF1">
    <property type="entry name" value="GOOD FOR FULL DBP5 ACTIVITY PROTEIN 2"/>
    <property type="match status" value="1"/>
</dbReference>
<keyword evidence="4" id="KW-1185">Reference proteome</keyword>
<evidence type="ECO:0000313" key="4">
    <source>
        <dbReference type="Proteomes" id="UP000284842"/>
    </source>
</evidence>
<dbReference type="InterPro" id="IPR040151">
    <property type="entry name" value="Gfd2/YDR514C-like"/>
</dbReference>
<dbReference type="AlphaFoldDB" id="A0A409Y7Y9"/>
<name>A0A409Y7Y9_9AGAR</name>
<dbReference type="Gene3D" id="3.30.420.10">
    <property type="entry name" value="Ribonuclease H-like superfamily/Ribonuclease H"/>
    <property type="match status" value="1"/>
</dbReference>
<protein>
    <recommendedName>
        <fullName evidence="2">Gfd2/YDR514C-like C-terminal domain-containing protein</fullName>
    </recommendedName>
</protein>
<evidence type="ECO:0000259" key="2">
    <source>
        <dbReference type="Pfam" id="PF21762"/>
    </source>
</evidence>
<dbReference type="InterPro" id="IPR036397">
    <property type="entry name" value="RNaseH_sf"/>
</dbReference>
<evidence type="ECO:0000313" key="3">
    <source>
        <dbReference type="EMBL" id="PPQ99064.1"/>
    </source>
</evidence>
<dbReference type="STRING" id="181874.A0A409Y7Y9"/>
<evidence type="ECO:0000256" key="1">
    <source>
        <dbReference type="SAM" id="MobiDB-lite"/>
    </source>
</evidence>
<organism evidence="3 4">
    <name type="scientific">Panaeolus cyanescens</name>
    <dbReference type="NCBI Taxonomy" id="181874"/>
    <lineage>
        <taxon>Eukaryota</taxon>
        <taxon>Fungi</taxon>
        <taxon>Dikarya</taxon>
        <taxon>Basidiomycota</taxon>
        <taxon>Agaricomycotina</taxon>
        <taxon>Agaricomycetes</taxon>
        <taxon>Agaricomycetidae</taxon>
        <taxon>Agaricales</taxon>
        <taxon>Agaricineae</taxon>
        <taxon>Galeropsidaceae</taxon>
        <taxon>Panaeolus</taxon>
    </lineage>
</organism>
<dbReference type="Pfam" id="PF21762">
    <property type="entry name" value="DEDDh_C"/>
    <property type="match status" value="1"/>
</dbReference>
<dbReference type="PANTHER" id="PTHR28083">
    <property type="entry name" value="GOOD FOR FULL DBP5 ACTIVITY PROTEIN 2"/>
    <property type="match status" value="1"/>
</dbReference>
<dbReference type="Proteomes" id="UP000284842">
    <property type="component" value="Unassembled WGS sequence"/>
</dbReference>
<dbReference type="GO" id="GO:0003676">
    <property type="term" value="F:nucleic acid binding"/>
    <property type="evidence" value="ECO:0007669"/>
    <property type="project" value="InterPro"/>
</dbReference>
<dbReference type="SUPFAM" id="SSF53098">
    <property type="entry name" value="Ribonuclease H-like"/>
    <property type="match status" value="1"/>
</dbReference>
<sequence length="400" mass="45526">MPKDTPVVTGYYRYTDIWHEWHKALPNPEDGKRVKAILAHDSIVHPDHPLHVEGVNGVQLYLGTLHTGEARLLFSSAQVDYIRYWLHAMQLTKEMIPLPYSDCLLTKSNLRTVSPVVYPDGFSLRNALKVIDKNNKRLKGSARPYTTQCRFSFEDVRARWNDKRGVWLALDFEAWERDHTVLTEFGWSLVRWEDDREIKETGHLIVDEHQKYTNTQYVKNYNPASRYRFHFGTQEIVNRKTFTSRIKDIIETQRQYGPLYLVFHNESQDTKYLASLGISLEGLSNLPLLPGSTEPPFMLVDTSELIAALLGSDKGDSKGLSKTCHLLSIPTKDLHNAGNDACYTMLALEAMASGAPVDEQSQQRWPKQAPTNGVKVPLQAWQEDSDFSDMEGVAGSFKAA</sequence>
<proteinExistence type="predicted"/>
<reference evidence="3 4" key="1">
    <citation type="journal article" date="2018" name="Evol. Lett.">
        <title>Horizontal gene cluster transfer increased hallucinogenic mushroom diversity.</title>
        <authorList>
            <person name="Reynolds H.T."/>
            <person name="Vijayakumar V."/>
            <person name="Gluck-Thaler E."/>
            <person name="Korotkin H.B."/>
            <person name="Matheny P.B."/>
            <person name="Slot J.C."/>
        </authorList>
    </citation>
    <scope>NUCLEOTIDE SEQUENCE [LARGE SCALE GENOMIC DNA]</scope>
    <source>
        <strain evidence="3 4">2629</strain>
    </source>
</reference>
<dbReference type="OrthoDB" id="5953249at2759"/>
<feature type="compositionally biased region" description="Polar residues" evidence="1">
    <location>
        <begin position="359"/>
        <end position="371"/>
    </location>
</feature>
<dbReference type="GO" id="GO:0005634">
    <property type="term" value="C:nucleus"/>
    <property type="evidence" value="ECO:0007669"/>
    <property type="project" value="TreeGrafter"/>
</dbReference>